<protein>
    <submittedName>
        <fullName evidence="1">Zinc finger BED domain containing protein 5</fullName>
    </submittedName>
</protein>
<sequence length="145" mass="16387">MLDRSAAEKFKTVPLSNDTVSRRIERMGADIVEQVVGKLGEAFSLQLDESTDVSGKAQLIAFVRYVDTDDIYENVLFCKTLEGKNTNILNLYDKVDAFLSSEDVQSAPVKSIIEEHLANLIVSFKSYFPDMEEKPAQLDWDKKDM</sequence>
<evidence type="ECO:0000313" key="2">
    <source>
        <dbReference type="Proteomes" id="UP001228049"/>
    </source>
</evidence>
<dbReference type="AlphaFoldDB" id="A0AAD9C9X6"/>
<gene>
    <name evidence="1" type="ORF">KUDE01_016407</name>
</gene>
<keyword evidence="2" id="KW-1185">Reference proteome</keyword>
<proteinExistence type="predicted"/>
<name>A0AAD9C9X6_DISEL</name>
<dbReference type="Proteomes" id="UP001228049">
    <property type="component" value="Unassembled WGS sequence"/>
</dbReference>
<accession>A0AAD9C9X6</accession>
<organism evidence="1 2">
    <name type="scientific">Dissostichus eleginoides</name>
    <name type="common">Patagonian toothfish</name>
    <name type="synonym">Dissostichus amissus</name>
    <dbReference type="NCBI Taxonomy" id="100907"/>
    <lineage>
        <taxon>Eukaryota</taxon>
        <taxon>Metazoa</taxon>
        <taxon>Chordata</taxon>
        <taxon>Craniata</taxon>
        <taxon>Vertebrata</taxon>
        <taxon>Euteleostomi</taxon>
        <taxon>Actinopterygii</taxon>
        <taxon>Neopterygii</taxon>
        <taxon>Teleostei</taxon>
        <taxon>Neoteleostei</taxon>
        <taxon>Acanthomorphata</taxon>
        <taxon>Eupercaria</taxon>
        <taxon>Perciformes</taxon>
        <taxon>Notothenioidei</taxon>
        <taxon>Nototheniidae</taxon>
        <taxon>Dissostichus</taxon>
    </lineage>
</organism>
<evidence type="ECO:0000313" key="1">
    <source>
        <dbReference type="EMBL" id="KAK1896866.1"/>
    </source>
</evidence>
<reference evidence="1" key="1">
    <citation type="submission" date="2023-04" db="EMBL/GenBank/DDBJ databases">
        <title>Chromosome-level genome of Chaenocephalus aceratus.</title>
        <authorList>
            <person name="Park H."/>
        </authorList>
    </citation>
    <scope>NUCLEOTIDE SEQUENCE</scope>
    <source>
        <strain evidence="1">DE</strain>
        <tissue evidence="1">Muscle</tissue>
    </source>
</reference>
<comment type="caution">
    <text evidence="1">The sequence shown here is derived from an EMBL/GenBank/DDBJ whole genome shotgun (WGS) entry which is preliminary data.</text>
</comment>
<dbReference type="PANTHER" id="PTHR45913">
    <property type="entry name" value="EPM2A-INTERACTING PROTEIN 1"/>
    <property type="match status" value="1"/>
</dbReference>
<dbReference type="PANTHER" id="PTHR45913:SF19">
    <property type="entry name" value="LOW QUALITY PROTEIN: ZINC FINGER BED DOMAIN-CONTAINING PROTEIN 5-LIKE"/>
    <property type="match status" value="1"/>
</dbReference>
<dbReference type="EMBL" id="JASDAP010000009">
    <property type="protein sequence ID" value="KAK1896866.1"/>
    <property type="molecule type" value="Genomic_DNA"/>
</dbReference>